<evidence type="ECO:0000313" key="1">
    <source>
        <dbReference type="EMBL" id="SUA70344.1"/>
    </source>
</evidence>
<dbReference type="RefSeq" id="WP_019687739.1">
    <property type="nucleotide sequence ID" value="NZ_CP036496.1"/>
</dbReference>
<accession>A0A378XZR6</accession>
<proteinExistence type="predicted"/>
<sequence>MYAYLDKYQILHVVNEKELAEQYALNKKIVEVDIEEEHGYPVINKQAVVYYAEDGAAFIYGNRTDKRAKQIITPEEITKIVNKLK</sequence>
<dbReference type="EMBL" id="UGSC01000001">
    <property type="protein sequence ID" value="SUA70344.1"/>
    <property type="molecule type" value="Genomic_DNA"/>
</dbReference>
<name>A0A378XZR6_PAEPO</name>
<dbReference type="Proteomes" id="UP000254400">
    <property type="component" value="Unassembled WGS sequence"/>
</dbReference>
<organism evidence="1 2">
    <name type="scientific">Paenibacillus polymyxa</name>
    <name type="common">Bacillus polymyxa</name>
    <dbReference type="NCBI Taxonomy" id="1406"/>
    <lineage>
        <taxon>Bacteria</taxon>
        <taxon>Bacillati</taxon>
        <taxon>Bacillota</taxon>
        <taxon>Bacilli</taxon>
        <taxon>Bacillales</taxon>
        <taxon>Paenibacillaceae</taxon>
        <taxon>Paenibacillus</taxon>
    </lineage>
</organism>
<gene>
    <name evidence="1" type="ORF">NCTC10343_03215</name>
</gene>
<dbReference type="AlphaFoldDB" id="A0A378XZR6"/>
<protein>
    <submittedName>
        <fullName evidence="1">Uncharacterized protein</fullName>
    </submittedName>
</protein>
<reference evidence="1 2" key="1">
    <citation type="submission" date="2018-06" db="EMBL/GenBank/DDBJ databases">
        <authorList>
            <consortium name="Pathogen Informatics"/>
            <person name="Doyle S."/>
        </authorList>
    </citation>
    <scope>NUCLEOTIDE SEQUENCE [LARGE SCALE GENOMIC DNA]</scope>
    <source>
        <strain evidence="1 2">NCTC10343</strain>
    </source>
</reference>
<dbReference type="GeneID" id="93346568"/>
<evidence type="ECO:0000313" key="2">
    <source>
        <dbReference type="Proteomes" id="UP000254400"/>
    </source>
</evidence>